<keyword evidence="1" id="KW-0472">Membrane</keyword>
<protein>
    <submittedName>
        <fullName evidence="3">Uncharacterized protein</fullName>
    </submittedName>
</protein>
<name>A0A1I7WLJ3_HETBA</name>
<reference evidence="3" key="1">
    <citation type="submission" date="2016-11" db="UniProtKB">
        <authorList>
            <consortium name="WormBaseParasite"/>
        </authorList>
    </citation>
    <scope>IDENTIFICATION</scope>
</reference>
<feature type="transmembrane region" description="Helical" evidence="1">
    <location>
        <begin position="17"/>
        <end position="41"/>
    </location>
</feature>
<evidence type="ECO:0000313" key="3">
    <source>
        <dbReference type="WBParaSite" id="Hba_05932"/>
    </source>
</evidence>
<evidence type="ECO:0000256" key="1">
    <source>
        <dbReference type="SAM" id="Phobius"/>
    </source>
</evidence>
<keyword evidence="1" id="KW-1133">Transmembrane helix</keyword>
<sequence>MSHAKSTIIDFVKAPSFVFSCLIYPMIAITYVRIICIELAVDRSLTVERPEYVLELSTLITENGCPGKDLAIIKNYHSIHGFDAPTTCRLPKPELAVTICRIKKETVIYRGKKVVLRAFANAKVGLERIISDLDRPGTHQSDIS</sequence>
<dbReference type="WBParaSite" id="Hba_05932">
    <property type="protein sequence ID" value="Hba_05932"/>
    <property type="gene ID" value="Hba_05932"/>
</dbReference>
<keyword evidence="1" id="KW-0812">Transmembrane</keyword>
<evidence type="ECO:0000313" key="2">
    <source>
        <dbReference type="Proteomes" id="UP000095283"/>
    </source>
</evidence>
<keyword evidence="2" id="KW-1185">Reference proteome</keyword>
<dbReference type="AlphaFoldDB" id="A0A1I7WLJ3"/>
<organism evidence="2 3">
    <name type="scientific">Heterorhabditis bacteriophora</name>
    <name type="common">Entomopathogenic nematode worm</name>
    <dbReference type="NCBI Taxonomy" id="37862"/>
    <lineage>
        <taxon>Eukaryota</taxon>
        <taxon>Metazoa</taxon>
        <taxon>Ecdysozoa</taxon>
        <taxon>Nematoda</taxon>
        <taxon>Chromadorea</taxon>
        <taxon>Rhabditida</taxon>
        <taxon>Rhabditina</taxon>
        <taxon>Rhabditomorpha</taxon>
        <taxon>Strongyloidea</taxon>
        <taxon>Heterorhabditidae</taxon>
        <taxon>Heterorhabditis</taxon>
    </lineage>
</organism>
<accession>A0A1I7WLJ3</accession>
<proteinExistence type="predicted"/>
<dbReference type="Proteomes" id="UP000095283">
    <property type="component" value="Unplaced"/>
</dbReference>